<keyword evidence="3" id="KW-1185">Reference proteome</keyword>
<feature type="region of interest" description="Disordered" evidence="1">
    <location>
        <begin position="50"/>
        <end position="73"/>
    </location>
</feature>
<protein>
    <submittedName>
        <fullName evidence="2">(Mediterranean fruit fly) hypothetical protein</fullName>
    </submittedName>
</protein>
<gene>
    <name evidence="2" type="ORF">CCAP1982_LOCUS6917</name>
</gene>
<dbReference type="Proteomes" id="UP000606786">
    <property type="component" value="Unassembled WGS sequence"/>
</dbReference>
<dbReference type="AlphaFoldDB" id="A0A811UJ10"/>
<evidence type="ECO:0000313" key="2">
    <source>
        <dbReference type="EMBL" id="CAD6998308.1"/>
    </source>
</evidence>
<comment type="caution">
    <text evidence="2">The sequence shown here is derived from an EMBL/GenBank/DDBJ whole genome shotgun (WGS) entry which is preliminary data.</text>
</comment>
<evidence type="ECO:0000256" key="1">
    <source>
        <dbReference type="SAM" id="MobiDB-lite"/>
    </source>
</evidence>
<name>A0A811UJ10_CERCA</name>
<dbReference type="EMBL" id="CAJHJT010000012">
    <property type="protein sequence ID" value="CAD6998308.1"/>
    <property type="molecule type" value="Genomic_DNA"/>
</dbReference>
<proteinExistence type="predicted"/>
<organism evidence="2 3">
    <name type="scientific">Ceratitis capitata</name>
    <name type="common">Mediterranean fruit fly</name>
    <name type="synonym">Tephritis capitata</name>
    <dbReference type="NCBI Taxonomy" id="7213"/>
    <lineage>
        <taxon>Eukaryota</taxon>
        <taxon>Metazoa</taxon>
        <taxon>Ecdysozoa</taxon>
        <taxon>Arthropoda</taxon>
        <taxon>Hexapoda</taxon>
        <taxon>Insecta</taxon>
        <taxon>Pterygota</taxon>
        <taxon>Neoptera</taxon>
        <taxon>Endopterygota</taxon>
        <taxon>Diptera</taxon>
        <taxon>Brachycera</taxon>
        <taxon>Muscomorpha</taxon>
        <taxon>Tephritoidea</taxon>
        <taxon>Tephritidae</taxon>
        <taxon>Ceratitis</taxon>
        <taxon>Ceratitis</taxon>
    </lineage>
</organism>
<evidence type="ECO:0000313" key="3">
    <source>
        <dbReference type="Proteomes" id="UP000606786"/>
    </source>
</evidence>
<reference evidence="2" key="1">
    <citation type="submission" date="2020-11" db="EMBL/GenBank/DDBJ databases">
        <authorList>
            <person name="Whitehead M."/>
        </authorList>
    </citation>
    <scope>NUCLEOTIDE SEQUENCE</scope>
    <source>
        <strain evidence="2">EGII</strain>
    </source>
</reference>
<sequence length="128" mass="14921">MDLVRVEAERCRKEIFTTTPLERHERKEEEECIYQDNFKKKKYCVCPEKKSDGVESDEHGGQSKSPLFDTKRTGNNGFLKPEVFHSNFTNSLHRQIGNVIGYVSPLNGSCCRWVTHDELVAYQWHILT</sequence>
<accession>A0A811UJ10</accession>
<feature type="compositionally biased region" description="Basic and acidic residues" evidence="1">
    <location>
        <begin position="50"/>
        <end position="61"/>
    </location>
</feature>